<keyword evidence="3" id="KW-1185">Reference proteome</keyword>
<dbReference type="PANTHER" id="PTHR35368:SF1">
    <property type="entry name" value="HYDROPEROXIDE REDUCTASE"/>
    <property type="match status" value="1"/>
</dbReference>
<dbReference type="SUPFAM" id="SSF82784">
    <property type="entry name" value="OsmC-like"/>
    <property type="match status" value="1"/>
</dbReference>
<evidence type="ECO:0008006" key="4">
    <source>
        <dbReference type="Google" id="ProtNLM"/>
    </source>
</evidence>
<evidence type="ECO:0000313" key="2">
    <source>
        <dbReference type="EMBL" id="KAF9732505.1"/>
    </source>
</evidence>
<dbReference type="OrthoDB" id="4139202at2759"/>
<dbReference type="InterPro" id="IPR015946">
    <property type="entry name" value="KH_dom-like_a/b"/>
</dbReference>
<sequence length="204" mass="20964">MSSAAHALREKQAPIKANYRSDPSSALVTLKSTGSLDASSITCKLSTGAAVKEASRIAGLHPKAGGGDPSISSELCSGDMLLDALVACAGVTLKAVATALGIPIESGTVTAEGDLDFRGTMGVDRTAPVGMTCLRMGFEVVFGEREDGPVTESEVEALGKLTERYCVVLQTLVNKPEISVKVVGKGGGKEEDGVSRELSWGHAA</sequence>
<accession>A0A9P6KN16</accession>
<reference evidence="2" key="1">
    <citation type="journal article" date="2020" name="Mol. Plant Microbe Interact.">
        <title>Genome Sequence of the Biocontrol Agent Coniothyrium minitans strain Conio (IMI 134523).</title>
        <authorList>
            <person name="Patel D."/>
            <person name="Shittu T.A."/>
            <person name="Baroncelli R."/>
            <person name="Muthumeenakshi S."/>
            <person name="Osborne T.H."/>
            <person name="Janganan T.K."/>
            <person name="Sreenivasaprasad S."/>
        </authorList>
    </citation>
    <scope>NUCLEOTIDE SEQUENCE</scope>
    <source>
        <strain evidence="2">Conio</strain>
    </source>
</reference>
<feature type="region of interest" description="Disordered" evidence="1">
    <location>
        <begin position="184"/>
        <end position="204"/>
    </location>
</feature>
<organism evidence="2 3">
    <name type="scientific">Paraphaeosphaeria minitans</name>
    <dbReference type="NCBI Taxonomy" id="565426"/>
    <lineage>
        <taxon>Eukaryota</taxon>
        <taxon>Fungi</taxon>
        <taxon>Dikarya</taxon>
        <taxon>Ascomycota</taxon>
        <taxon>Pezizomycotina</taxon>
        <taxon>Dothideomycetes</taxon>
        <taxon>Pleosporomycetidae</taxon>
        <taxon>Pleosporales</taxon>
        <taxon>Massarineae</taxon>
        <taxon>Didymosphaeriaceae</taxon>
        <taxon>Paraphaeosphaeria</taxon>
    </lineage>
</organism>
<dbReference type="Proteomes" id="UP000756921">
    <property type="component" value="Unassembled WGS sequence"/>
</dbReference>
<evidence type="ECO:0000256" key="1">
    <source>
        <dbReference type="SAM" id="MobiDB-lite"/>
    </source>
</evidence>
<dbReference type="Gene3D" id="3.30.300.20">
    <property type="match status" value="1"/>
</dbReference>
<dbReference type="PANTHER" id="PTHR35368">
    <property type="entry name" value="HYDROPEROXIDE REDUCTASE"/>
    <property type="match status" value="1"/>
</dbReference>
<comment type="caution">
    <text evidence="2">The sequence shown here is derived from an EMBL/GenBank/DDBJ whole genome shotgun (WGS) entry which is preliminary data.</text>
</comment>
<dbReference type="InterPro" id="IPR052924">
    <property type="entry name" value="OsmC/Ohr_hydroprdx_reductase"/>
</dbReference>
<dbReference type="InterPro" id="IPR003718">
    <property type="entry name" value="OsmC/Ohr_fam"/>
</dbReference>
<dbReference type="InterPro" id="IPR036102">
    <property type="entry name" value="OsmC/Ohrsf"/>
</dbReference>
<proteinExistence type="predicted"/>
<dbReference type="Pfam" id="PF02566">
    <property type="entry name" value="OsmC"/>
    <property type="match status" value="1"/>
</dbReference>
<gene>
    <name evidence="2" type="ORF">PMIN01_09363</name>
</gene>
<evidence type="ECO:0000313" key="3">
    <source>
        <dbReference type="Proteomes" id="UP000756921"/>
    </source>
</evidence>
<name>A0A9P6KN16_9PLEO</name>
<protein>
    <recommendedName>
        <fullName evidence="4">OsmC family protein-like protein</fullName>
    </recommendedName>
</protein>
<dbReference type="EMBL" id="WJXW01000010">
    <property type="protein sequence ID" value="KAF9732505.1"/>
    <property type="molecule type" value="Genomic_DNA"/>
</dbReference>
<dbReference type="AlphaFoldDB" id="A0A9P6KN16"/>